<reference evidence="1 2" key="1">
    <citation type="submission" date="2023-09" db="EMBL/GenBank/DDBJ databases">
        <title>Nesidiocoris tenuis whole genome shotgun sequence.</title>
        <authorList>
            <person name="Shibata T."/>
            <person name="Shimoda M."/>
            <person name="Kobayashi T."/>
            <person name="Uehara T."/>
        </authorList>
    </citation>
    <scope>NUCLEOTIDE SEQUENCE [LARGE SCALE GENOMIC DNA]</scope>
    <source>
        <strain evidence="1 2">Japan</strain>
    </source>
</reference>
<name>A0ABN7AFK1_9HEMI</name>
<dbReference type="Proteomes" id="UP001307889">
    <property type="component" value="Chromosome 2"/>
</dbReference>
<proteinExistence type="predicted"/>
<dbReference type="EMBL" id="AP028910">
    <property type="protein sequence ID" value="BES91048.1"/>
    <property type="molecule type" value="Genomic_DNA"/>
</dbReference>
<keyword evidence="2" id="KW-1185">Reference proteome</keyword>
<evidence type="ECO:0000313" key="1">
    <source>
        <dbReference type="EMBL" id="BES91048.1"/>
    </source>
</evidence>
<organism evidence="1 2">
    <name type="scientific">Nesidiocoris tenuis</name>
    <dbReference type="NCBI Taxonomy" id="355587"/>
    <lineage>
        <taxon>Eukaryota</taxon>
        <taxon>Metazoa</taxon>
        <taxon>Ecdysozoa</taxon>
        <taxon>Arthropoda</taxon>
        <taxon>Hexapoda</taxon>
        <taxon>Insecta</taxon>
        <taxon>Pterygota</taxon>
        <taxon>Neoptera</taxon>
        <taxon>Paraneoptera</taxon>
        <taxon>Hemiptera</taxon>
        <taxon>Heteroptera</taxon>
        <taxon>Panheteroptera</taxon>
        <taxon>Cimicomorpha</taxon>
        <taxon>Miridae</taxon>
        <taxon>Dicyphina</taxon>
        <taxon>Nesidiocoris</taxon>
    </lineage>
</organism>
<accession>A0ABN7AFK1</accession>
<protein>
    <submittedName>
        <fullName evidence="1">Uncharacterized protein</fullName>
    </submittedName>
</protein>
<sequence length="70" mass="7721">MTRRSEKDCCMCAENAAASDSYQVLHGQQWKGNDDVDVGRAERQLLSRRDLASNASLSRPVLSLVALPND</sequence>
<evidence type="ECO:0000313" key="2">
    <source>
        <dbReference type="Proteomes" id="UP001307889"/>
    </source>
</evidence>
<gene>
    <name evidence="1" type="ORF">NTJ_03856</name>
</gene>